<feature type="transmembrane region" description="Helical" evidence="6">
    <location>
        <begin position="79"/>
        <end position="105"/>
    </location>
</feature>
<dbReference type="OrthoDB" id="5118998at2"/>
<dbReference type="STRING" id="1184609.KILIM_096_00080"/>
<feature type="transmembrane region" description="Helical" evidence="6">
    <location>
        <begin position="249"/>
        <end position="272"/>
    </location>
</feature>
<dbReference type="eggNOG" id="COG0577">
    <property type="taxonomic scope" value="Bacteria"/>
</dbReference>
<sequence>MNAALDLAPRLALERLRGARGGATLDLLAIAAFTVSAWLTLTVTGGTWMFVQRWQHPGADIVSRLGMPAGSVGSYLESYVVLATIACALLVLPVLTLGAAAARLGARGRARRLASLRLVGMTGGEVVGMSVVETLVQALIGTVLGAALWLLTLPLWQFVSFHGGPIGPGEMLLPWWLGLAVGAVLLGLAALSTVLGLQQVRISPLGVAMQQTPRRLRAWRVGVFVAAIVAFGFFSQAFSTRVGLVNLQIYAVMAGMILLVVGAVNLVGPWVLQLLARPGVLTGNVARLIAMRRIVDDPRAAWRNVSAVALLGMIAAFVAMMPSDREFLGDEPARLILAADMRTGVIITLAIGLLVGATSTLVNQSALVVDRSDEAVALDRAGYPRALFARIRRHHVLAPLVITLAGSIGVGLLLATPFMALFPFQASGLVVVFATVVAGLALTVGAAEACRPLQRTVLTQAHRRND</sequence>
<reference evidence="8 9" key="1">
    <citation type="submission" date="2012-08" db="EMBL/GenBank/DDBJ databases">
        <title>Whole genome shotgun sequence of Kineosphaera limosa NBRC 100340.</title>
        <authorList>
            <person name="Yoshida I."/>
            <person name="Isaki S."/>
            <person name="Hosoyama A."/>
            <person name="Tsuchikane K."/>
            <person name="Katsumata H."/>
            <person name="Ando Y."/>
            <person name="Ohji S."/>
            <person name="Hamada M."/>
            <person name="Tamura T."/>
            <person name="Yamazoe A."/>
            <person name="Yamazaki S."/>
            <person name="Fujita N."/>
        </authorList>
    </citation>
    <scope>NUCLEOTIDE SEQUENCE [LARGE SCALE GENOMIC DNA]</scope>
    <source>
        <strain evidence="8 9">NBRC 100340</strain>
    </source>
</reference>
<feature type="domain" description="ABC3 transporter permease C-terminal" evidence="7">
    <location>
        <begin position="97"/>
        <end position="201"/>
    </location>
</feature>
<feature type="transmembrane region" description="Helical" evidence="6">
    <location>
        <begin position="426"/>
        <end position="447"/>
    </location>
</feature>
<dbReference type="AlphaFoldDB" id="K6VP97"/>
<gene>
    <name evidence="8" type="ORF">KILIM_096_00080</name>
</gene>
<dbReference type="RefSeq" id="WP_006594575.1">
    <property type="nucleotide sequence ID" value="NZ_BAHD01000096.1"/>
</dbReference>
<feature type="transmembrane region" description="Helical" evidence="6">
    <location>
        <begin position="396"/>
        <end position="420"/>
    </location>
</feature>
<organism evidence="8 9">
    <name type="scientific">Kineosphaera limosa NBRC 100340</name>
    <dbReference type="NCBI Taxonomy" id="1184609"/>
    <lineage>
        <taxon>Bacteria</taxon>
        <taxon>Bacillati</taxon>
        <taxon>Actinomycetota</taxon>
        <taxon>Actinomycetes</taxon>
        <taxon>Micrococcales</taxon>
        <taxon>Dermatophilaceae</taxon>
        <taxon>Kineosphaera</taxon>
    </lineage>
</organism>
<evidence type="ECO:0000259" key="7">
    <source>
        <dbReference type="Pfam" id="PF02687"/>
    </source>
</evidence>
<evidence type="ECO:0000313" key="9">
    <source>
        <dbReference type="Proteomes" id="UP000008366"/>
    </source>
</evidence>
<feature type="transmembrane region" description="Helical" evidence="6">
    <location>
        <begin position="301"/>
        <end position="321"/>
    </location>
</feature>
<dbReference type="Proteomes" id="UP000008366">
    <property type="component" value="Unassembled WGS sequence"/>
</dbReference>
<evidence type="ECO:0000256" key="2">
    <source>
        <dbReference type="ARBA" id="ARBA00022475"/>
    </source>
</evidence>
<accession>K6VP97</accession>
<comment type="subcellular location">
    <subcellularLocation>
        <location evidence="1">Cell membrane</location>
        <topology evidence="1">Multi-pass membrane protein</topology>
    </subcellularLocation>
</comment>
<name>K6VP97_9MICO</name>
<comment type="caution">
    <text evidence="8">The sequence shown here is derived from an EMBL/GenBank/DDBJ whole genome shotgun (WGS) entry which is preliminary data.</text>
</comment>
<keyword evidence="4 6" id="KW-1133">Transmembrane helix</keyword>
<feature type="transmembrane region" description="Helical" evidence="6">
    <location>
        <begin position="25"/>
        <end position="51"/>
    </location>
</feature>
<dbReference type="EMBL" id="BAHD01000096">
    <property type="protein sequence ID" value="GAB98043.1"/>
    <property type="molecule type" value="Genomic_DNA"/>
</dbReference>
<protein>
    <recommendedName>
        <fullName evidence="7">ABC3 transporter permease C-terminal domain-containing protein</fullName>
    </recommendedName>
</protein>
<proteinExistence type="predicted"/>
<feature type="transmembrane region" description="Helical" evidence="6">
    <location>
        <begin position="126"/>
        <end position="152"/>
    </location>
</feature>
<evidence type="ECO:0000256" key="1">
    <source>
        <dbReference type="ARBA" id="ARBA00004651"/>
    </source>
</evidence>
<feature type="transmembrane region" description="Helical" evidence="6">
    <location>
        <begin position="172"/>
        <end position="197"/>
    </location>
</feature>
<evidence type="ECO:0000313" key="8">
    <source>
        <dbReference type="EMBL" id="GAB98043.1"/>
    </source>
</evidence>
<feature type="transmembrane region" description="Helical" evidence="6">
    <location>
        <begin position="341"/>
        <end position="362"/>
    </location>
</feature>
<keyword evidence="2" id="KW-1003">Cell membrane</keyword>
<evidence type="ECO:0000256" key="3">
    <source>
        <dbReference type="ARBA" id="ARBA00022692"/>
    </source>
</evidence>
<evidence type="ECO:0000256" key="6">
    <source>
        <dbReference type="SAM" id="Phobius"/>
    </source>
</evidence>
<evidence type="ECO:0000256" key="5">
    <source>
        <dbReference type="ARBA" id="ARBA00023136"/>
    </source>
</evidence>
<feature type="transmembrane region" description="Helical" evidence="6">
    <location>
        <begin position="218"/>
        <end position="237"/>
    </location>
</feature>
<dbReference type="Pfam" id="PF02687">
    <property type="entry name" value="FtsX"/>
    <property type="match status" value="1"/>
</dbReference>
<evidence type="ECO:0000256" key="4">
    <source>
        <dbReference type="ARBA" id="ARBA00022989"/>
    </source>
</evidence>
<keyword evidence="9" id="KW-1185">Reference proteome</keyword>
<keyword evidence="3 6" id="KW-0812">Transmembrane</keyword>
<keyword evidence="5 6" id="KW-0472">Membrane</keyword>
<dbReference type="InterPro" id="IPR003838">
    <property type="entry name" value="ABC3_permease_C"/>
</dbReference>